<feature type="domain" description="VWFA" evidence="2">
    <location>
        <begin position="244"/>
        <end position="462"/>
    </location>
</feature>
<keyword evidence="1" id="KW-0812">Transmembrane</keyword>
<dbReference type="Pfam" id="PF00092">
    <property type="entry name" value="VWA"/>
    <property type="match status" value="1"/>
</dbReference>
<keyword evidence="1" id="KW-1133">Transmembrane helix</keyword>
<dbReference type="PROSITE" id="PS51257">
    <property type="entry name" value="PROKAR_LIPOPROTEIN"/>
    <property type="match status" value="1"/>
</dbReference>
<evidence type="ECO:0000313" key="4">
    <source>
        <dbReference type="Proteomes" id="UP000094056"/>
    </source>
</evidence>
<dbReference type="InterPro" id="IPR025738">
    <property type="entry name" value="BatD"/>
</dbReference>
<feature type="transmembrane region" description="Helical" evidence="1">
    <location>
        <begin position="187"/>
        <end position="207"/>
    </location>
</feature>
<dbReference type="Pfam" id="PF13584">
    <property type="entry name" value="BatD"/>
    <property type="match status" value="1"/>
</dbReference>
<accession>A0A1E3XE50</accession>
<sequence length="508" mass="57811">MNLIIKIFMILIVLTSVSLISSCSKEKEDADSAKKEEEGIHKEFERGPVKVILDVDKKELSIAERLKLTISIIAEQDYKVKLPGFGEKLEQFGIIDYQTSPPKLLDKNKTEISRSYILEPFLSGKYKIPPMKFKFFKKDESEQEEHTLETEEIEIVVKSLLPEKMQDLKIHDILPPVKIPFQYTKKVWISIVVIIVIISSISGMIIWRKYYRKIKEEEQRIPAHIIAYREMENLVAEDLIEKGEIKKFYQEISNILRRYIENRFGLHAPEQTTEEFLMELNYKDDLNGRPDDLIGMIVFARYANTVCPLTLAHGALPQFLKTVKLVQNRAEDGTAIGDALALGAARLKKADETIAKQRESNKKSYEIKSKVIILLSDGENNCGKRDPLTAAGLAKKWGIKIYTIAIGGGEGVATIQTPFGAYKVPMGAGVDTETLKQIAEITGGFFRKAEDAESLYSIYKEIDQMEKSEVESVRFVDYKESFSKYALAALFILIVEVILNCTFFRKIP</sequence>
<dbReference type="InterPro" id="IPR036465">
    <property type="entry name" value="vWFA_dom_sf"/>
</dbReference>
<organism evidence="3 4">
    <name type="scientific">Candidatus Scalindua rubra</name>
    <dbReference type="NCBI Taxonomy" id="1872076"/>
    <lineage>
        <taxon>Bacteria</taxon>
        <taxon>Pseudomonadati</taxon>
        <taxon>Planctomycetota</taxon>
        <taxon>Candidatus Brocadiia</taxon>
        <taxon>Candidatus Brocadiales</taxon>
        <taxon>Candidatus Scalinduaceae</taxon>
        <taxon>Candidatus Scalindua</taxon>
    </lineage>
</organism>
<reference evidence="3 4" key="1">
    <citation type="submission" date="2016-07" db="EMBL/GenBank/DDBJ databases">
        <title>Draft genome of Scalindua rubra, obtained from a brine-seawater interface in the Red Sea, sheds light on salt adaptation in anammox bacteria.</title>
        <authorList>
            <person name="Speth D.R."/>
            <person name="Lagkouvardos I."/>
            <person name="Wang Y."/>
            <person name="Qian P.-Y."/>
            <person name="Dutilh B.E."/>
            <person name="Jetten M.S."/>
        </authorList>
    </citation>
    <scope>NUCLEOTIDE SEQUENCE [LARGE SCALE GENOMIC DNA]</scope>
    <source>
        <strain evidence="3">BSI-1</strain>
    </source>
</reference>
<dbReference type="AlphaFoldDB" id="A0A1E3XE50"/>
<dbReference type="Proteomes" id="UP000094056">
    <property type="component" value="Unassembled WGS sequence"/>
</dbReference>
<comment type="caution">
    <text evidence="3">The sequence shown here is derived from an EMBL/GenBank/DDBJ whole genome shotgun (WGS) entry which is preliminary data.</text>
</comment>
<dbReference type="SUPFAM" id="SSF53300">
    <property type="entry name" value="vWA-like"/>
    <property type="match status" value="1"/>
</dbReference>
<feature type="transmembrane region" description="Helical" evidence="1">
    <location>
        <begin position="485"/>
        <end position="505"/>
    </location>
</feature>
<dbReference type="Gene3D" id="3.40.50.410">
    <property type="entry name" value="von Willebrand factor, type A domain"/>
    <property type="match status" value="1"/>
</dbReference>
<keyword evidence="1" id="KW-0472">Membrane</keyword>
<proteinExistence type="predicted"/>
<dbReference type="PROSITE" id="PS50234">
    <property type="entry name" value="VWFA"/>
    <property type="match status" value="1"/>
</dbReference>
<dbReference type="PATRIC" id="fig|1872076.5.peg.1039"/>
<protein>
    <recommendedName>
        <fullName evidence="2">VWFA domain-containing protein</fullName>
    </recommendedName>
</protein>
<evidence type="ECO:0000259" key="2">
    <source>
        <dbReference type="PROSITE" id="PS50234"/>
    </source>
</evidence>
<dbReference type="EMBL" id="MAYW01000016">
    <property type="protein sequence ID" value="ODS33921.1"/>
    <property type="molecule type" value="Genomic_DNA"/>
</dbReference>
<evidence type="ECO:0000256" key="1">
    <source>
        <dbReference type="SAM" id="Phobius"/>
    </source>
</evidence>
<gene>
    <name evidence="3" type="ORF">SCARUB_00894</name>
</gene>
<dbReference type="InterPro" id="IPR002035">
    <property type="entry name" value="VWF_A"/>
</dbReference>
<name>A0A1E3XE50_9BACT</name>
<evidence type="ECO:0000313" key="3">
    <source>
        <dbReference type="EMBL" id="ODS33921.1"/>
    </source>
</evidence>